<dbReference type="InterPro" id="IPR013216">
    <property type="entry name" value="Methyltransf_11"/>
</dbReference>
<evidence type="ECO:0000259" key="1">
    <source>
        <dbReference type="Pfam" id="PF08241"/>
    </source>
</evidence>
<comment type="caution">
    <text evidence="2">The sequence shown here is derived from an EMBL/GenBank/DDBJ whole genome shotgun (WGS) entry which is preliminary data.</text>
</comment>
<name>A0A3L7AHX4_9HYPH</name>
<dbReference type="GO" id="GO:0008757">
    <property type="term" value="F:S-adenosylmethionine-dependent methyltransferase activity"/>
    <property type="evidence" value="ECO:0007669"/>
    <property type="project" value="InterPro"/>
</dbReference>
<dbReference type="PANTHER" id="PTHR43591:SF24">
    <property type="entry name" value="2-METHOXY-6-POLYPRENYL-1,4-BENZOQUINOL METHYLASE, MITOCHONDRIAL"/>
    <property type="match status" value="1"/>
</dbReference>
<dbReference type="Gene3D" id="3.40.50.150">
    <property type="entry name" value="Vaccinia Virus protein VP39"/>
    <property type="match status" value="1"/>
</dbReference>
<evidence type="ECO:0000313" key="3">
    <source>
        <dbReference type="Proteomes" id="UP000269692"/>
    </source>
</evidence>
<dbReference type="EMBL" id="RCTF01000004">
    <property type="protein sequence ID" value="RLP80093.1"/>
    <property type="molecule type" value="Genomic_DNA"/>
</dbReference>
<dbReference type="Proteomes" id="UP000269692">
    <property type="component" value="Unassembled WGS sequence"/>
</dbReference>
<feature type="domain" description="Methyltransferase type 11" evidence="1">
    <location>
        <begin position="52"/>
        <end position="147"/>
    </location>
</feature>
<reference evidence="2 3" key="1">
    <citation type="submission" date="2018-10" db="EMBL/GenBank/DDBJ databases">
        <title>Xanthobacter tagetidis genome sequencing and assembly.</title>
        <authorList>
            <person name="Maclea K.S."/>
            <person name="Goen A.E."/>
            <person name="Fatima S.A."/>
        </authorList>
    </citation>
    <scope>NUCLEOTIDE SEQUENCE [LARGE SCALE GENOMIC DNA]</scope>
    <source>
        <strain evidence="2 3">ATCC 700314</strain>
    </source>
</reference>
<dbReference type="InterPro" id="IPR029063">
    <property type="entry name" value="SAM-dependent_MTases_sf"/>
</dbReference>
<gene>
    <name evidence="2" type="ORF">D9R14_06995</name>
</gene>
<organism evidence="2 3">
    <name type="scientific">Xanthobacter tagetidis</name>
    <dbReference type="NCBI Taxonomy" id="60216"/>
    <lineage>
        <taxon>Bacteria</taxon>
        <taxon>Pseudomonadati</taxon>
        <taxon>Pseudomonadota</taxon>
        <taxon>Alphaproteobacteria</taxon>
        <taxon>Hyphomicrobiales</taxon>
        <taxon>Xanthobacteraceae</taxon>
        <taxon>Xanthobacter</taxon>
    </lineage>
</organism>
<dbReference type="AlphaFoldDB" id="A0A3L7AHX4"/>
<sequence length="257" mass="27555">MSAQSSTIQDLVARQFGPQAQAYVTSAVHAQGEDLNALARLLAGRGDARLIDLGCGGGHVSFTAAPHVREVVAYDLSAEMLAAVAGQAANRGLGNIATAQGVAERLPFDDASFDIVVSRYSAHHWADAAAGVREARRMLKPGGLCVFMDVIAAENALLDTFLQTVEMLRDPSHVRDYAAREWRAFAGEAGFAVEGETPRRLRLEYGPWITRIGTSPVNAAAIRSLQEGAPQEVKRHFEIEADGTFTLDTLTLVLKAV</sequence>
<keyword evidence="2" id="KW-0489">Methyltransferase</keyword>
<dbReference type="RefSeq" id="WP_121622597.1">
    <property type="nucleotide sequence ID" value="NZ_JACIIW010000002.1"/>
</dbReference>
<evidence type="ECO:0000313" key="2">
    <source>
        <dbReference type="EMBL" id="RLP80093.1"/>
    </source>
</evidence>
<accession>A0A3L7AHX4</accession>
<protein>
    <submittedName>
        <fullName evidence="2">Class I SAM-dependent methyltransferase</fullName>
    </submittedName>
</protein>
<proteinExistence type="predicted"/>
<dbReference type="Pfam" id="PF08241">
    <property type="entry name" value="Methyltransf_11"/>
    <property type="match status" value="1"/>
</dbReference>
<dbReference type="GO" id="GO:0032259">
    <property type="term" value="P:methylation"/>
    <property type="evidence" value="ECO:0007669"/>
    <property type="project" value="UniProtKB-KW"/>
</dbReference>
<dbReference type="CDD" id="cd02440">
    <property type="entry name" value="AdoMet_MTases"/>
    <property type="match status" value="1"/>
</dbReference>
<keyword evidence="3" id="KW-1185">Reference proteome</keyword>
<dbReference type="SUPFAM" id="SSF53335">
    <property type="entry name" value="S-adenosyl-L-methionine-dependent methyltransferases"/>
    <property type="match status" value="1"/>
</dbReference>
<dbReference type="OrthoDB" id="9787738at2"/>
<keyword evidence="2" id="KW-0808">Transferase</keyword>
<dbReference type="PANTHER" id="PTHR43591">
    <property type="entry name" value="METHYLTRANSFERASE"/>
    <property type="match status" value="1"/>
</dbReference>